<dbReference type="InterPro" id="IPR011333">
    <property type="entry name" value="SKP1/BTB/POZ_sf"/>
</dbReference>
<feature type="compositionally biased region" description="Acidic residues" evidence="1">
    <location>
        <begin position="174"/>
        <end position="188"/>
    </location>
</feature>
<dbReference type="InterPro" id="IPR024983">
    <property type="entry name" value="CHAT_dom"/>
</dbReference>
<feature type="domain" description="BTB" evidence="2">
    <location>
        <begin position="83"/>
        <end position="291"/>
    </location>
</feature>
<dbReference type="InterPro" id="IPR011990">
    <property type="entry name" value="TPR-like_helical_dom_sf"/>
</dbReference>
<gene>
    <name evidence="3" type="ORF">RHS01_04014</name>
</gene>
<reference evidence="3" key="1">
    <citation type="submission" date="2020-09" db="EMBL/GenBank/DDBJ databases">
        <title>Comparative genome analyses of four rice-infecting Rhizoctonia solani isolates reveal extensive enrichment of homogalacturonan modification genes.</title>
        <authorList>
            <person name="Lee D.-Y."/>
            <person name="Jeon J."/>
            <person name="Kim K.-T."/>
            <person name="Cheong K."/>
            <person name="Song H."/>
            <person name="Choi G."/>
            <person name="Ko J."/>
            <person name="Opiyo S.O."/>
            <person name="Zuo S."/>
            <person name="Madhav S."/>
            <person name="Lee Y.-H."/>
            <person name="Wang G.-L."/>
        </authorList>
    </citation>
    <scope>NUCLEOTIDE SEQUENCE</scope>
    <source>
        <strain evidence="3">AG1-IA B2</strain>
    </source>
</reference>
<dbReference type="SUPFAM" id="SSF54695">
    <property type="entry name" value="POZ domain"/>
    <property type="match status" value="1"/>
</dbReference>
<name>A0A8H7M2U8_9AGAM</name>
<dbReference type="EMBL" id="JACYCF010000005">
    <property type="protein sequence ID" value="KAF8756885.1"/>
    <property type="molecule type" value="Genomic_DNA"/>
</dbReference>
<proteinExistence type="predicted"/>
<evidence type="ECO:0000313" key="4">
    <source>
        <dbReference type="Proteomes" id="UP000614334"/>
    </source>
</evidence>
<feature type="compositionally biased region" description="Basic and acidic residues" evidence="1">
    <location>
        <begin position="498"/>
        <end position="511"/>
    </location>
</feature>
<dbReference type="Gene3D" id="3.30.710.10">
    <property type="entry name" value="Potassium Channel Kv1.1, Chain A"/>
    <property type="match status" value="1"/>
</dbReference>
<evidence type="ECO:0000259" key="2">
    <source>
        <dbReference type="SMART" id="SM00225"/>
    </source>
</evidence>
<dbReference type="SMART" id="SM00225">
    <property type="entry name" value="BTB"/>
    <property type="match status" value="1"/>
</dbReference>
<evidence type="ECO:0000256" key="1">
    <source>
        <dbReference type="SAM" id="MobiDB-lite"/>
    </source>
</evidence>
<dbReference type="Proteomes" id="UP000614334">
    <property type="component" value="Unassembled WGS sequence"/>
</dbReference>
<comment type="caution">
    <text evidence="3">The sequence shown here is derived from an EMBL/GenBank/DDBJ whole genome shotgun (WGS) entry which is preliminary data.</text>
</comment>
<dbReference type="SUPFAM" id="SSF81901">
    <property type="entry name" value="HCP-like"/>
    <property type="match status" value="1"/>
</dbReference>
<feature type="region of interest" description="Disordered" evidence="1">
    <location>
        <begin position="498"/>
        <end position="526"/>
    </location>
</feature>
<feature type="compositionally biased region" description="Basic and acidic residues" evidence="1">
    <location>
        <begin position="189"/>
        <end position="201"/>
    </location>
</feature>
<sequence length="1486" mass="166793">MSSNPANILIARSSRSSNTLTAFPPWLLEEAEVEDIDEVDVSDENADTEPIDVDVTFGMFYAHWWQQALDDSYPVVSFRQPRRKLCRNCQDYRRDYHFLDILMFASPFFEAVLSGNWAETSASKNRTSCSSIITISQPPSQPSPVHPSQTAPATSTMPHPSDEIDSDCVRVTDVDTELSSADESDGELAENKEKERLESLKKLQAGTGRARSKTAPELSRTSKRRSKPIPDAVIQLKEEKAGIFHDFLKFVYPHLECTVAWNNVEGLMNISHKLVVPSLQTACLQFLLTHAAGKPIKAMRIAELFEHEELYRESSRFVLDNPGGWSEAELSTLSQETLLKLEKRRNWFLERVLKLGLVPIAREYQCSLTCPDPSNCARQLEEKWRLGYHALFRFGPAQPSMVFRYLRQLEGVSPPLSLTTSLANYAKGMGRYVGSNENAIGATRVTTTSGGSRRHFLFCTLRPEKEKKGRSMSRDITSALAGTIMVCHGMDRCETGKLSGPRELELDRTLNGDDSDYSGPSQQTRDTRYTLSATTLAVSLLMLSFGMEPSVSVFRELYDLNRAIRYANHALNRTPSRRRLPAQLSCLGVYYGHRFKQHGNLDDIEKSIEYHATPPGNPTLCAGRVVQRSIRSIGELDDLIKSIECNFRARGVAPDVDPDFPVRHTSLEVSYPGPYEELNDWQKSIAFDSRALALTPVGDPRLPDRYSALEVSYQNRFLYLGELSDLDQSIKCGTHALSLTPEGDPDLYDRHNSLGGSYRSRYRRLGKLDDLDKLIYHNSCALTLAPNDDPNLSNRHVILASSHTDRFQRLGKIEDLEKAMEYSYRAMALIPDHGVNISDEYAGLGASYRERYRRLGALDDLDDAIKYESHALKITSDDEFDLPDRYAALGMSYRDRHERLGELNDLEKAIEYESRALALDNEDFPDRHAALGASYGERYRQLGTLEDIERAIKHESRALALTPKDHPDLPKRNSALGVSYSNRYERLGKFDDLKTSLECNSRALALTPDGHPDLTSRHLHWAISCHGQYQHTGDLSYLNVALASFRKASQLSTGAPREVFNNALRWAKLASDHSHLNCIEAFQAVIELLPHFVWLGATATQRYQDLLLADRVAVRAASAAAQSSEYDLALEWLEHARCVVWNQTLMLRSPLDDLESSHPVLAKRIRSVAQQLHRVNFGSIPSLSVPNTPEYRHRLAGEYGDLLAEVHSLPGFKDFLQPIKGNDLMRAARHGPIAAVNCYAGHCDALLVLPDHDRVHHLALSNFSEQKMRHACSKMQKLLQHQGFRDRGLRRPLEEADFDIGPVLTGLWYDIVKPVLDYLGYINNNSTDSLPHVTWCPTGPVSFLPLHAAGDYEQPRSRVFDYVISSYTPSLSALLVLPPALSTRNHAFRVLVVGQASTPGCSSLPGTIRELAHVKSHVEYKAKYSQLIGSQATTATVLDAMDQHDWVHLACHAHQSVIDPTNSGFFLHDGTLDLASITQRSFKTKV</sequence>
<dbReference type="Gene3D" id="1.25.40.10">
    <property type="entry name" value="Tetratricopeptide repeat domain"/>
    <property type="match status" value="3"/>
</dbReference>
<dbReference type="Pfam" id="PF12770">
    <property type="entry name" value="CHAT"/>
    <property type="match status" value="1"/>
</dbReference>
<evidence type="ECO:0000313" key="3">
    <source>
        <dbReference type="EMBL" id="KAF8756885.1"/>
    </source>
</evidence>
<organism evidence="3 4">
    <name type="scientific">Rhizoctonia solani</name>
    <dbReference type="NCBI Taxonomy" id="456999"/>
    <lineage>
        <taxon>Eukaryota</taxon>
        <taxon>Fungi</taxon>
        <taxon>Dikarya</taxon>
        <taxon>Basidiomycota</taxon>
        <taxon>Agaricomycotina</taxon>
        <taxon>Agaricomycetes</taxon>
        <taxon>Cantharellales</taxon>
        <taxon>Ceratobasidiaceae</taxon>
        <taxon>Rhizoctonia</taxon>
    </lineage>
</organism>
<accession>A0A8H7M2U8</accession>
<protein>
    <submittedName>
        <fullName evidence="3">Broad-Complex, Tramtrack and Bric a brac</fullName>
    </submittedName>
</protein>
<feature type="region of interest" description="Disordered" evidence="1">
    <location>
        <begin position="133"/>
        <end position="226"/>
    </location>
</feature>
<dbReference type="InterPro" id="IPR000210">
    <property type="entry name" value="BTB/POZ_dom"/>
</dbReference>